<dbReference type="PANTHER" id="PTHR24002">
    <property type="entry name" value="SOLUTE CARRIER FAMILY 22 MEMBER 18"/>
    <property type="match status" value="1"/>
</dbReference>
<dbReference type="InterPro" id="IPR001958">
    <property type="entry name" value="Tet-R_TetA/multi-R_MdtG-like"/>
</dbReference>
<feature type="transmembrane region" description="Helical" evidence="5">
    <location>
        <begin position="157"/>
        <end position="179"/>
    </location>
</feature>
<evidence type="ECO:0000259" key="6">
    <source>
        <dbReference type="PROSITE" id="PS50850"/>
    </source>
</evidence>
<reference evidence="7 8" key="1">
    <citation type="journal article" date="2013" name="PLoS Genet.">
        <title>Distinctive expansion of potential virulence genes in the genome of the oomycete fish pathogen Saprolegnia parasitica.</title>
        <authorList>
            <person name="Jiang R.H."/>
            <person name="de Bruijn I."/>
            <person name="Haas B.J."/>
            <person name="Belmonte R."/>
            <person name="Lobach L."/>
            <person name="Christie J."/>
            <person name="van den Ackerveken G."/>
            <person name="Bottin A."/>
            <person name="Bulone V."/>
            <person name="Diaz-Moreno S.M."/>
            <person name="Dumas B."/>
            <person name="Fan L."/>
            <person name="Gaulin E."/>
            <person name="Govers F."/>
            <person name="Grenville-Briggs L.J."/>
            <person name="Horner N.R."/>
            <person name="Levin J.Z."/>
            <person name="Mammella M."/>
            <person name="Meijer H.J."/>
            <person name="Morris P."/>
            <person name="Nusbaum C."/>
            <person name="Oome S."/>
            <person name="Phillips A.J."/>
            <person name="van Rooyen D."/>
            <person name="Rzeszutek E."/>
            <person name="Saraiva M."/>
            <person name="Secombes C.J."/>
            <person name="Seidl M.F."/>
            <person name="Snel B."/>
            <person name="Stassen J.H."/>
            <person name="Sykes S."/>
            <person name="Tripathy S."/>
            <person name="van den Berg H."/>
            <person name="Vega-Arreguin J.C."/>
            <person name="Wawra S."/>
            <person name="Young S.K."/>
            <person name="Zeng Q."/>
            <person name="Dieguez-Uribeondo J."/>
            <person name="Russ C."/>
            <person name="Tyler B.M."/>
            <person name="van West P."/>
        </authorList>
    </citation>
    <scope>NUCLEOTIDE SEQUENCE [LARGE SCALE GENOMIC DNA]</scope>
    <source>
        <strain evidence="7 8">CBS 223.65</strain>
    </source>
</reference>
<name>A0A067BT39_SAPPC</name>
<evidence type="ECO:0000256" key="1">
    <source>
        <dbReference type="ARBA" id="ARBA00004141"/>
    </source>
</evidence>
<feature type="transmembrane region" description="Helical" evidence="5">
    <location>
        <begin position="132"/>
        <end position="150"/>
    </location>
</feature>
<dbReference type="GO" id="GO:0022857">
    <property type="term" value="F:transmembrane transporter activity"/>
    <property type="evidence" value="ECO:0007669"/>
    <property type="project" value="InterPro"/>
</dbReference>
<keyword evidence="8" id="KW-1185">Reference proteome</keyword>
<dbReference type="InterPro" id="IPR011701">
    <property type="entry name" value="MFS"/>
</dbReference>
<evidence type="ECO:0000256" key="4">
    <source>
        <dbReference type="ARBA" id="ARBA00023136"/>
    </source>
</evidence>
<proteinExistence type="predicted"/>
<feature type="transmembrane region" description="Helical" evidence="5">
    <location>
        <begin position="369"/>
        <end position="394"/>
    </location>
</feature>
<dbReference type="AlphaFoldDB" id="A0A067BT39"/>
<evidence type="ECO:0000313" key="8">
    <source>
        <dbReference type="Proteomes" id="UP000030745"/>
    </source>
</evidence>
<dbReference type="Proteomes" id="UP000030745">
    <property type="component" value="Unassembled WGS sequence"/>
</dbReference>
<feature type="domain" description="Major facilitator superfamily (MFS) profile" evidence="6">
    <location>
        <begin position="5"/>
        <end position="425"/>
    </location>
</feature>
<accession>A0A067BT39</accession>
<dbReference type="PROSITE" id="PS50850">
    <property type="entry name" value="MFS"/>
    <property type="match status" value="1"/>
</dbReference>
<dbReference type="Gene3D" id="1.20.1250.20">
    <property type="entry name" value="MFS general substrate transporter like domains"/>
    <property type="match status" value="1"/>
</dbReference>
<dbReference type="InterPro" id="IPR036259">
    <property type="entry name" value="MFS_trans_sf"/>
</dbReference>
<feature type="transmembrane region" description="Helical" evidence="5">
    <location>
        <begin position="43"/>
        <end position="63"/>
    </location>
</feature>
<feature type="transmembrane region" description="Helical" evidence="5">
    <location>
        <begin position="9"/>
        <end position="31"/>
    </location>
</feature>
<sequence>MKVDPLQTLYLISFLDLFAVSLIVPSLPAFIKSLGGDALTVGYVTSMYGAIQMVTSPLAGVFSDIYDRRLVLLVGIAGAAVGYVLLGLSLTLSMALVSRVPCGIFKHSLSTVRLIVADQTSPAHRADAMGKINAYSSFGFIFGPLVGGYLSSRPHGFNITAFLTAIVFVLNYGLVYTMLPSYLPTPPAHRPILLDEDDAAEDLELHDAASLLAPPASPSPPSLVASVLAKLRDYMSILKASPLARNILFVRLLMAAAAILFRSHFMLLLEEKYASSSVERGYILSYMGVVSAGSSYFVGPIVALASSEAVLILAASVVYVASFLGTAMATSLWMVLVLQAPQVVAISILRACSVSLQTAAVQPQHLGGILGLSTSLTVGHALLGALLSGFLYVVSVDGPAYGATVLAAMSCGLFWISLFRSPTSKQKQ</sequence>
<dbReference type="SUPFAM" id="SSF103473">
    <property type="entry name" value="MFS general substrate transporter"/>
    <property type="match status" value="1"/>
</dbReference>
<organism evidence="7 8">
    <name type="scientific">Saprolegnia parasitica (strain CBS 223.65)</name>
    <dbReference type="NCBI Taxonomy" id="695850"/>
    <lineage>
        <taxon>Eukaryota</taxon>
        <taxon>Sar</taxon>
        <taxon>Stramenopiles</taxon>
        <taxon>Oomycota</taxon>
        <taxon>Saprolegniomycetes</taxon>
        <taxon>Saprolegniales</taxon>
        <taxon>Saprolegniaceae</taxon>
        <taxon>Saprolegnia</taxon>
    </lineage>
</organism>
<feature type="transmembrane region" description="Helical" evidence="5">
    <location>
        <begin position="248"/>
        <end position="269"/>
    </location>
</feature>
<dbReference type="PANTHER" id="PTHR24002:SF3">
    <property type="entry name" value="SOLUTE CARRIER FAMILY 22 MEMBER 18"/>
    <property type="match status" value="1"/>
</dbReference>
<evidence type="ECO:0000313" key="7">
    <source>
        <dbReference type="EMBL" id="KDO21428.1"/>
    </source>
</evidence>
<dbReference type="EMBL" id="KK583288">
    <property type="protein sequence ID" value="KDO21428.1"/>
    <property type="molecule type" value="Genomic_DNA"/>
</dbReference>
<dbReference type="OMA" id="RFVRCLY"/>
<dbReference type="GO" id="GO:0016020">
    <property type="term" value="C:membrane"/>
    <property type="evidence" value="ECO:0007669"/>
    <property type="project" value="UniProtKB-SubCell"/>
</dbReference>
<dbReference type="KEGG" id="spar:SPRG_12435"/>
<keyword evidence="2 5" id="KW-0812">Transmembrane</keyword>
<dbReference type="GeneID" id="24134393"/>
<gene>
    <name evidence="7" type="ORF">SPRG_12435</name>
</gene>
<feature type="transmembrane region" description="Helical" evidence="5">
    <location>
        <begin position="400"/>
        <end position="419"/>
    </location>
</feature>
<evidence type="ECO:0000256" key="5">
    <source>
        <dbReference type="SAM" id="Phobius"/>
    </source>
</evidence>
<comment type="subcellular location">
    <subcellularLocation>
        <location evidence="1">Membrane</location>
        <topology evidence="1">Multi-pass membrane protein</topology>
    </subcellularLocation>
</comment>
<keyword evidence="4 5" id="KW-0472">Membrane</keyword>
<dbReference type="PRINTS" id="PR01035">
    <property type="entry name" value="TCRTETA"/>
</dbReference>
<dbReference type="VEuPathDB" id="FungiDB:SPRG_12435"/>
<dbReference type="GO" id="GO:0005635">
    <property type="term" value="C:nuclear envelope"/>
    <property type="evidence" value="ECO:0007669"/>
    <property type="project" value="TreeGrafter"/>
</dbReference>
<dbReference type="InterPro" id="IPR020846">
    <property type="entry name" value="MFS_dom"/>
</dbReference>
<dbReference type="OrthoDB" id="10262656at2759"/>
<feature type="transmembrane region" description="Helical" evidence="5">
    <location>
        <begin position="309"/>
        <end position="338"/>
    </location>
</feature>
<keyword evidence="3 5" id="KW-1133">Transmembrane helix</keyword>
<dbReference type="Pfam" id="PF07690">
    <property type="entry name" value="MFS_1"/>
    <property type="match status" value="1"/>
</dbReference>
<feature type="transmembrane region" description="Helical" evidence="5">
    <location>
        <begin position="281"/>
        <end position="303"/>
    </location>
</feature>
<feature type="transmembrane region" description="Helical" evidence="5">
    <location>
        <begin position="70"/>
        <end position="90"/>
    </location>
</feature>
<protein>
    <recommendedName>
        <fullName evidence="6">Major facilitator superfamily (MFS) profile domain-containing protein</fullName>
    </recommendedName>
</protein>
<evidence type="ECO:0000256" key="2">
    <source>
        <dbReference type="ARBA" id="ARBA00022692"/>
    </source>
</evidence>
<evidence type="ECO:0000256" key="3">
    <source>
        <dbReference type="ARBA" id="ARBA00022989"/>
    </source>
</evidence>
<dbReference type="RefSeq" id="XP_012207875.1">
    <property type="nucleotide sequence ID" value="XM_012352485.1"/>
</dbReference>